<proteinExistence type="predicted"/>
<evidence type="ECO:0000313" key="1">
    <source>
        <dbReference type="EMBL" id="KAK9697027.1"/>
    </source>
</evidence>
<protein>
    <submittedName>
        <fullName evidence="1">Uncharacterized protein</fullName>
    </submittedName>
</protein>
<dbReference type="EMBL" id="JBDFQZ010000008">
    <property type="protein sequence ID" value="KAK9697027.1"/>
    <property type="molecule type" value="Genomic_DNA"/>
</dbReference>
<reference evidence="1" key="1">
    <citation type="submission" date="2024-03" db="EMBL/GenBank/DDBJ databases">
        <title>WGS assembly of Saponaria officinalis var. Norfolk2.</title>
        <authorList>
            <person name="Jenkins J."/>
            <person name="Shu S."/>
            <person name="Grimwood J."/>
            <person name="Barry K."/>
            <person name="Goodstein D."/>
            <person name="Schmutz J."/>
            <person name="Leebens-Mack J."/>
            <person name="Osbourn A."/>
        </authorList>
    </citation>
    <scope>NUCLEOTIDE SEQUENCE [LARGE SCALE GENOMIC DNA]</scope>
    <source>
        <strain evidence="1">JIC</strain>
    </source>
</reference>
<dbReference type="PANTHER" id="PTHR35101:SF12">
    <property type="entry name" value="OS02G0162600 PROTEIN"/>
    <property type="match status" value="1"/>
</dbReference>
<gene>
    <name evidence="1" type="ORF">RND81_08G010200</name>
</gene>
<accession>A0AAW1J238</accession>
<organism evidence="1 2">
    <name type="scientific">Saponaria officinalis</name>
    <name type="common">Common soapwort</name>
    <name type="synonym">Lychnis saponaria</name>
    <dbReference type="NCBI Taxonomy" id="3572"/>
    <lineage>
        <taxon>Eukaryota</taxon>
        <taxon>Viridiplantae</taxon>
        <taxon>Streptophyta</taxon>
        <taxon>Embryophyta</taxon>
        <taxon>Tracheophyta</taxon>
        <taxon>Spermatophyta</taxon>
        <taxon>Magnoliopsida</taxon>
        <taxon>eudicotyledons</taxon>
        <taxon>Gunneridae</taxon>
        <taxon>Pentapetalae</taxon>
        <taxon>Caryophyllales</taxon>
        <taxon>Caryophyllaceae</taxon>
        <taxon>Caryophylleae</taxon>
        <taxon>Saponaria</taxon>
    </lineage>
</organism>
<comment type="caution">
    <text evidence="1">The sequence shown here is derived from an EMBL/GenBank/DDBJ whole genome shotgun (WGS) entry which is preliminary data.</text>
</comment>
<evidence type="ECO:0000313" key="2">
    <source>
        <dbReference type="Proteomes" id="UP001443914"/>
    </source>
</evidence>
<dbReference type="AlphaFoldDB" id="A0AAW1J238"/>
<keyword evidence="2" id="KW-1185">Reference proteome</keyword>
<dbReference type="Proteomes" id="UP001443914">
    <property type="component" value="Unassembled WGS sequence"/>
</dbReference>
<sequence>MASSRVARIAIENAPPKFLKIMKRRTMSMLDTIHEDQEKECSSNSMPINLKNGVSLVDQASLPSSSSFSTYSKFFSRRDQ</sequence>
<dbReference type="PANTHER" id="PTHR35101">
    <property type="entry name" value="OS02G0162600 PROTEIN"/>
    <property type="match status" value="1"/>
</dbReference>
<name>A0AAW1J238_SAPOF</name>